<dbReference type="InterPro" id="IPR055797">
    <property type="entry name" value="DUF7373"/>
</dbReference>
<protein>
    <submittedName>
        <fullName evidence="5">Uncharacterized protein</fullName>
    </submittedName>
</protein>
<dbReference type="Pfam" id="PF24092">
    <property type="entry name" value="DUF7373_C"/>
    <property type="match status" value="1"/>
</dbReference>
<gene>
    <name evidence="5" type="ORF">NCTC1934_00545</name>
</gene>
<organism evidence="5 6">
    <name type="scientific">Nocardia otitidiscaviarum</name>
    <dbReference type="NCBI Taxonomy" id="1823"/>
    <lineage>
        <taxon>Bacteria</taxon>
        <taxon>Bacillati</taxon>
        <taxon>Actinomycetota</taxon>
        <taxon>Actinomycetes</taxon>
        <taxon>Mycobacteriales</taxon>
        <taxon>Nocardiaceae</taxon>
        <taxon>Nocardia</taxon>
    </lineage>
</organism>
<keyword evidence="6" id="KW-1185">Reference proteome</keyword>
<dbReference type="Proteomes" id="UP000255467">
    <property type="component" value="Unassembled WGS sequence"/>
</dbReference>
<feature type="domain" description="DUF7373" evidence="4">
    <location>
        <begin position="257"/>
        <end position="400"/>
    </location>
</feature>
<evidence type="ECO:0000259" key="4">
    <source>
        <dbReference type="Pfam" id="PF24092"/>
    </source>
</evidence>
<evidence type="ECO:0000259" key="3">
    <source>
        <dbReference type="Pfam" id="PF24088"/>
    </source>
</evidence>
<feature type="domain" description="DUF7373" evidence="3">
    <location>
        <begin position="53"/>
        <end position="252"/>
    </location>
</feature>
<dbReference type="Pfam" id="PF24088">
    <property type="entry name" value="DUF7373"/>
    <property type="match status" value="1"/>
</dbReference>
<feature type="signal peptide" evidence="2">
    <location>
        <begin position="1"/>
        <end position="31"/>
    </location>
</feature>
<name>A0A378Y985_9NOCA</name>
<evidence type="ECO:0000256" key="2">
    <source>
        <dbReference type="SAM" id="SignalP"/>
    </source>
</evidence>
<reference evidence="5 6" key="1">
    <citation type="submission" date="2018-06" db="EMBL/GenBank/DDBJ databases">
        <authorList>
            <consortium name="Pathogen Informatics"/>
            <person name="Doyle S."/>
        </authorList>
    </citation>
    <scope>NUCLEOTIDE SEQUENCE [LARGE SCALE GENOMIC DNA]</scope>
    <source>
        <strain evidence="5 6">NCTC1934</strain>
    </source>
</reference>
<sequence length="401" mass="43061">MRRAARAATAATCLAVTALLTGCGVSGTPTAGEIDVRTLDTGSYPVDRYTYQERAEGSGPVLEGMRMAEAVTPAVRIDPSLTVGRGGIVLPDADTVVEVSHLSGVSRPILENRGFIAGYAASGSDKPDPAGSDAPDPTSTTVTVRLLRFPSEDAAKLAARELEDADFDVAREQNRKLTIAEYPDAFAHWRPGVPNIGMTMPRKEFVIAVFASRPRADEQDLVSWARKTLDAQVPLVDAFEPTPADRVDDLPVDPGQMLARTLVDNRDGHTPNPDDFAVYGPNALVLGAPDQAKRQQLVDDTDLDAMSLTEENVLFRVRDAAAGRNLIDGLIGSLGERWVSGSAPERVPDTTCMRLPRSSSGDGVYRCYVSYKRYVALVNADSETSVQRKASAQYALLANSL</sequence>
<dbReference type="RefSeq" id="WP_039816931.1">
    <property type="nucleotide sequence ID" value="NZ_UGRY01000002.1"/>
</dbReference>
<dbReference type="EMBL" id="UGRY01000002">
    <property type="protein sequence ID" value="SUA73110.1"/>
    <property type="molecule type" value="Genomic_DNA"/>
</dbReference>
<dbReference type="AlphaFoldDB" id="A0A378Y985"/>
<evidence type="ECO:0000256" key="1">
    <source>
        <dbReference type="SAM" id="MobiDB-lite"/>
    </source>
</evidence>
<proteinExistence type="predicted"/>
<dbReference type="PROSITE" id="PS51257">
    <property type="entry name" value="PROKAR_LIPOPROTEIN"/>
    <property type="match status" value="1"/>
</dbReference>
<evidence type="ECO:0000313" key="5">
    <source>
        <dbReference type="EMBL" id="SUA73110.1"/>
    </source>
</evidence>
<evidence type="ECO:0000313" key="6">
    <source>
        <dbReference type="Proteomes" id="UP000255467"/>
    </source>
</evidence>
<feature type="chain" id="PRO_5039143425" evidence="2">
    <location>
        <begin position="32"/>
        <end position="401"/>
    </location>
</feature>
<dbReference type="InterPro" id="IPR056463">
    <property type="entry name" value="DUF7373_C"/>
</dbReference>
<keyword evidence="2" id="KW-0732">Signal</keyword>
<feature type="region of interest" description="Disordered" evidence="1">
    <location>
        <begin position="120"/>
        <end position="139"/>
    </location>
</feature>
<dbReference type="OrthoDB" id="5171545at2"/>
<accession>A0A378Y985</accession>